<name>A0ABU6J8U1_9BURK</name>
<feature type="transmembrane region" description="Helical" evidence="1">
    <location>
        <begin position="31"/>
        <end position="54"/>
    </location>
</feature>
<feature type="transmembrane region" description="Helical" evidence="1">
    <location>
        <begin position="66"/>
        <end position="85"/>
    </location>
</feature>
<feature type="transmembrane region" description="Helical" evidence="1">
    <location>
        <begin position="337"/>
        <end position="358"/>
    </location>
</feature>
<dbReference type="Pfam" id="PF05940">
    <property type="entry name" value="NnrS"/>
    <property type="match status" value="1"/>
</dbReference>
<feature type="transmembrane region" description="Helical" evidence="1">
    <location>
        <begin position="272"/>
        <end position="296"/>
    </location>
</feature>
<sequence>MALIIIEDGVLGSREPQASGRPLLRLGFRPFYLLGAAFAALSVPLWIAHLYGWLRLSSNITVGWHAHEMVFGFAVAVIIGFMYTAGRNWTGLWTPRGSTLAAICALWLAGRAAMLFGSGASAALIDLAFLPAAAFPLYQVLRRAGNKRNMMLIVLLGLLTAANAGYHAAALAWISRSPLEFVKAGILVIVVIEAIIGGRVIPMFTRNGAPGTEPVINARRDRIVMGATVAAAFGFDADLPAPLMAALAAAAAVAQATRLIGWKPLASLRQPLLWILHLSYGWIPIGFALMALHALGAVPESAALHALAVGSMAGLIIGMITRTALGHTGRPLKAGRVEIAMYLLIQAGAVARLIAALGMDGSGMVALVTAAICWSAAFGLYLALYGPYLFAARIDGREG</sequence>
<feature type="transmembrane region" description="Helical" evidence="1">
    <location>
        <begin position="122"/>
        <end position="141"/>
    </location>
</feature>
<dbReference type="Proteomes" id="UP001352263">
    <property type="component" value="Unassembled WGS sequence"/>
</dbReference>
<reference evidence="2 3" key="1">
    <citation type="submission" date="2023-10" db="EMBL/GenBank/DDBJ databases">
        <title>Noviherbaspirillum sp. CPCC 100848 genome assembly.</title>
        <authorList>
            <person name="Li X.Y."/>
            <person name="Fang X.M."/>
        </authorList>
    </citation>
    <scope>NUCLEOTIDE SEQUENCE [LARGE SCALE GENOMIC DNA]</scope>
    <source>
        <strain evidence="2 3">CPCC 100848</strain>
    </source>
</reference>
<evidence type="ECO:0000256" key="1">
    <source>
        <dbReference type="SAM" id="Phobius"/>
    </source>
</evidence>
<keyword evidence="1" id="KW-0472">Membrane</keyword>
<feature type="transmembrane region" description="Helical" evidence="1">
    <location>
        <begin position="364"/>
        <end position="384"/>
    </location>
</feature>
<evidence type="ECO:0000313" key="3">
    <source>
        <dbReference type="Proteomes" id="UP001352263"/>
    </source>
</evidence>
<protein>
    <submittedName>
        <fullName evidence="2">NnrS family protein</fullName>
    </submittedName>
</protein>
<gene>
    <name evidence="2" type="ORF">RY831_11395</name>
</gene>
<accession>A0ABU6J8U1</accession>
<comment type="caution">
    <text evidence="2">The sequence shown here is derived from an EMBL/GenBank/DDBJ whole genome shotgun (WGS) entry which is preliminary data.</text>
</comment>
<proteinExistence type="predicted"/>
<feature type="transmembrane region" description="Helical" evidence="1">
    <location>
        <begin position="153"/>
        <end position="175"/>
    </location>
</feature>
<feature type="transmembrane region" description="Helical" evidence="1">
    <location>
        <begin position="97"/>
        <end position="116"/>
    </location>
</feature>
<keyword evidence="3" id="KW-1185">Reference proteome</keyword>
<feature type="transmembrane region" description="Helical" evidence="1">
    <location>
        <begin position="181"/>
        <end position="201"/>
    </location>
</feature>
<feature type="transmembrane region" description="Helical" evidence="1">
    <location>
        <begin position="302"/>
        <end position="325"/>
    </location>
</feature>
<organism evidence="2 3">
    <name type="scientific">Noviherbaspirillum album</name>
    <dbReference type="NCBI Taxonomy" id="3080276"/>
    <lineage>
        <taxon>Bacteria</taxon>
        <taxon>Pseudomonadati</taxon>
        <taxon>Pseudomonadota</taxon>
        <taxon>Betaproteobacteria</taxon>
        <taxon>Burkholderiales</taxon>
        <taxon>Oxalobacteraceae</taxon>
        <taxon>Noviherbaspirillum</taxon>
    </lineage>
</organism>
<keyword evidence="1" id="KW-0812">Transmembrane</keyword>
<dbReference type="RefSeq" id="WP_326506469.1">
    <property type="nucleotide sequence ID" value="NZ_JAWIIV010000008.1"/>
</dbReference>
<keyword evidence="1" id="KW-1133">Transmembrane helix</keyword>
<evidence type="ECO:0000313" key="2">
    <source>
        <dbReference type="EMBL" id="MEC4719755.1"/>
    </source>
</evidence>
<dbReference type="EMBL" id="JAWIIV010000008">
    <property type="protein sequence ID" value="MEC4719755.1"/>
    <property type="molecule type" value="Genomic_DNA"/>
</dbReference>
<dbReference type="InterPro" id="IPR010266">
    <property type="entry name" value="NnrS"/>
</dbReference>